<evidence type="ECO:0000313" key="2">
    <source>
        <dbReference type="EMBL" id="TKR86827.1"/>
    </source>
</evidence>
<sequence>MNAFVFTFFAFAVIVSLHACSPPPQPAGYPLSSDMTSEIKRLINDRYEEENRQKDPRQLGKRSAEAAIVSVLTDLVEIKNEQTSVVENKIQKSIFPTSPPSSSFHRTLLTNGNVELVFHIQTTYCVHLEDALRSKEIAEVKAIKIITIRCH</sequence>
<organism evidence="2 3">
    <name type="scientific">Steinernema carpocapsae</name>
    <name type="common">Entomopathogenic nematode</name>
    <dbReference type="NCBI Taxonomy" id="34508"/>
    <lineage>
        <taxon>Eukaryota</taxon>
        <taxon>Metazoa</taxon>
        <taxon>Ecdysozoa</taxon>
        <taxon>Nematoda</taxon>
        <taxon>Chromadorea</taxon>
        <taxon>Rhabditida</taxon>
        <taxon>Tylenchina</taxon>
        <taxon>Panagrolaimomorpha</taxon>
        <taxon>Strongyloidoidea</taxon>
        <taxon>Steinernematidae</taxon>
        <taxon>Steinernema</taxon>
    </lineage>
</organism>
<keyword evidence="3" id="KW-1185">Reference proteome</keyword>
<proteinExistence type="predicted"/>
<protein>
    <submittedName>
        <fullName evidence="2">Uncharacterized protein</fullName>
    </submittedName>
</protein>
<dbReference type="AlphaFoldDB" id="A0A4U5NTK9"/>
<reference evidence="2 3" key="2">
    <citation type="journal article" date="2019" name="G3 (Bethesda)">
        <title>Hybrid Assembly of the Genome of the Entomopathogenic Nematode Steinernema carpocapsae Identifies the X-Chromosome.</title>
        <authorList>
            <person name="Serra L."/>
            <person name="Macchietto M."/>
            <person name="Macias-Munoz A."/>
            <person name="McGill C.J."/>
            <person name="Rodriguez I.M."/>
            <person name="Rodriguez B."/>
            <person name="Murad R."/>
            <person name="Mortazavi A."/>
        </authorList>
    </citation>
    <scope>NUCLEOTIDE SEQUENCE [LARGE SCALE GENOMIC DNA]</scope>
    <source>
        <strain evidence="2 3">ALL</strain>
    </source>
</reference>
<name>A0A4U5NTK9_STECR</name>
<feature type="signal peptide" evidence="1">
    <location>
        <begin position="1"/>
        <end position="19"/>
    </location>
</feature>
<comment type="caution">
    <text evidence="2">The sequence shown here is derived from an EMBL/GenBank/DDBJ whole genome shotgun (WGS) entry which is preliminary data.</text>
</comment>
<gene>
    <name evidence="2" type="ORF">L596_011341</name>
</gene>
<evidence type="ECO:0000313" key="3">
    <source>
        <dbReference type="Proteomes" id="UP000298663"/>
    </source>
</evidence>
<evidence type="ECO:0000256" key="1">
    <source>
        <dbReference type="SAM" id="SignalP"/>
    </source>
</evidence>
<keyword evidence="1" id="KW-0732">Signal</keyword>
<reference evidence="2 3" key="1">
    <citation type="journal article" date="2015" name="Genome Biol.">
        <title>Comparative genomics of Steinernema reveals deeply conserved gene regulatory networks.</title>
        <authorList>
            <person name="Dillman A.R."/>
            <person name="Macchietto M."/>
            <person name="Porter C.F."/>
            <person name="Rogers A."/>
            <person name="Williams B."/>
            <person name="Antoshechkin I."/>
            <person name="Lee M.M."/>
            <person name="Goodwin Z."/>
            <person name="Lu X."/>
            <person name="Lewis E.E."/>
            <person name="Goodrich-Blair H."/>
            <person name="Stock S.P."/>
            <person name="Adams B.J."/>
            <person name="Sternberg P.W."/>
            <person name="Mortazavi A."/>
        </authorList>
    </citation>
    <scope>NUCLEOTIDE SEQUENCE [LARGE SCALE GENOMIC DNA]</scope>
    <source>
        <strain evidence="2 3">ALL</strain>
    </source>
</reference>
<dbReference type="Proteomes" id="UP000298663">
    <property type="component" value="Unassembled WGS sequence"/>
</dbReference>
<dbReference type="EMBL" id="AZBU02000003">
    <property type="protein sequence ID" value="TKR86827.1"/>
    <property type="molecule type" value="Genomic_DNA"/>
</dbReference>
<accession>A0A4U5NTK9</accession>
<feature type="chain" id="PRO_5020276627" evidence="1">
    <location>
        <begin position="20"/>
        <end position="151"/>
    </location>
</feature>